<comment type="similarity">
    <text evidence="2">Belongs to the bacterial histone-like protein family.</text>
</comment>
<dbReference type="EMBL" id="DYXD01000284">
    <property type="protein sequence ID" value="HJF09158.1"/>
    <property type="molecule type" value="Genomic_DNA"/>
</dbReference>
<keyword evidence="7 12" id="KW-0238">DNA-binding</keyword>
<evidence type="ECO:0000259" key="11">
    <source>
        <dbReference type="Pfam" id="PF18291"/>
    </source>
</evidence>
<evidence type="ECO:0000256" key="1">
    <source>
        <dbReference type="ARBA" id="ARBA00004328"/>
    </source>
</evidence>
<evidence type="ECO:0000313" key="13">
    <source>
        <dbReference type="Proteomes" id="UP000718012"/>
    </source>
</evidence>
<evidence type="ECO:0000256" key="8">
    <source>
        <dbReference type="ARBA" id="ARBA00033120"/>
    </source>
</evidence>
<comment type="subcellular location">
    <subcellularLocation>
        <location evidence="1">Virion</location>
    </subcellularLocation>
</comment>
<evidence type="ECO:0000256" key="7">
    <source>
        <dbReference type="ARBA" id="ARBA00023125"/>
    </source>
</evidence>
<evidence type="ECO:0000256" key="3">
    <source>
        <dbReference type="ARBA" id="ARBA00011738"/>
    </source>
</evidence>
<dbReference type="InterPro" id="IPR000119">
    <property type="entry name" value="Hist_DNA-bd"/>
</dbReference>
<reference evidence="12" key="1">
    <citation type="journal article" date="2021" name="PeerJ">
        <title>Extensive microbial diversity within the chicken gut microbiome revealed by metagenomics and culture.</title>
        <authorList>
            <person name="Gilroy R."/>
            <person name="Ravi A."/>
            <person name="Getino M."/>
            <person name="Pursley I."/>
            <person name="Horton D.L."/>
            <person name="Alikhan N.F."/>
            <person name="Baker D."/>
            <person name="Gharbi K."/>
            <person name="Hall N."/>
            <person name="Watson M."/>
            <person name="Adriaenssens E.M."/>
            <person name="Foster-Nyarko E."/>
            <person name="Jarju S."/>
            <person name="Secka A."/>
            <person name="Antonio M."/>
            <person name="Oren A."/>
            <person name="Chaudhuri R.R."/>
            <person name="La Ragione R."/>
            <person name="Hildebrand F."/>
            <person name="Pallen M.J."/>
        </authorList>
    </citation>
    <scope>NUCLEOTIDE SEQUENCE</scope>
    <source>
        <strain evidence="12">CHK165-8395</strain>
    </source>
</reference>
<protein>
    <recommendedName>
        <fullName evidence="4">Viral histone-like protein</fullName>
    </recommendedName>
    <alternativeName>
        <fullName evidence="9">DNA-binding protein pA104R</fullName>
    </alternativeName>
    <alternativeName>
        <fullName evidence="8">pA104R</fullName>
    </alternativeName>
</protein>
<feature type="domain" description="HU" evidence="11">
    <location>
        <begin position="4"/>
        <end position="123"/>
    </location>
</feature>
<accession>A0A921K444</accession>
<evidence type="ECO:0000256" key="2">
    <source>
        <dbReference type="ARBA" id="ARBA00010529"/>
    </source>
</evidence>
<keyword evidence="5" id="KW-0235">DNA replication</keyword>
<name>A0A921K444_9BACT</name>
<feature type="non-terminal residue" evidence="12">
    <location>
        <position position="134"/>
    </location>
</feature>
<evidence type="ECO:0000256" key="6">
    <source>
        <dbReference type="ARBA" id="ARBA00022921"/>
    </source>
</evidence>
<gene>
    <name evidence="12" type="ORF">K8U81_13405</name>
</gene>
<dbReference type="Gene3D" id="4.10.520.10">
    <property type="entry name" value="IHF-like DNA-binding proteins"/>
    <property type="match status" value="1"/>
</dbReference>
<dbReference type="GO" id="GO:0005829">
    <property type="term" value="C:cytosol"/>
    <property type="evidence" value="ECO:0007669"/>
    <property type="project" value="TreeGrafter"/>
</dbReference>
<dbReference type="PANTHER" id="PTHR33175">
    <property type="entry name" value="DNA-BINDING PROTEIN HU"/>
    <property type="match status" value="1"/>
</dbReference>
<proteinExistence type="inferred from homology"/>
<dbReference type="InterPro" id="IPR010992">
    <property type="entry name" value="IHF-like_DNA-bd_dom_sf"/>
</dbReference>
<dbReference type="SUPFAM" id="SSF47729">
    <property type="entry name" value="IHF-like DNA-binding proteins"/>
    <property type="match status" value="1"/>
</dbReference>
<dbReference type="GO" id="GO:0006260">
    <property type="term" value="P:DNA replication"/>
    <property type="evidence" value="ECO:0007669"/>
    <property type="project" value="UniProtKB-KW"/>
</dbReference>
<comment type="function">
    <text evidence="10">DNA-binding protein that plays a critical role in nucleoid compaction, genome replication and DNA replication and transcription. Binds to both ssDNA and dsDNA with a binding site covering about 15 nucleotides. Displays DNA-supercoiling activity only when associated with the viral DNA topoisomerase 2.</text>
</comment>
<sequence length="134" mass="15198">MSDIKFDIYESPANDGEKKKYHVRNTNKQTIHSKDLIHEATLYTSVSRSDWAAVVEGLIDILSEKLGDGKRIHINGLGYFSVSIGSTESENPKKMTRGTVQITGVNFQPEKSFKKSIISRAHFVRERYKVHTVD</sequence>
<evidence type="ECO:0000256" key="9">
    <source>
        <dbReference type="ARBA" id="ARBA00033227"/>
    </source>
</evidence>
<dbReference type="Proteomes" id="UP000718012">
    <property type="component" value="Unassembled WGS sequence"/>
</dbReference>
<evidence type="ECO:0000313" key="12">
    <source>
        <dbReference type="EMBL" id="HJF09158.1"/>
    </source>
</evidence>
<dbReference type="PANTHER" id="PTHR33175:SF13">
    <property type="entry name" value="HISTONE-LIKE PROTEIN"/>
    <property type="match status" value="1"/>
</dbReference>
<dbReference type="GO" id="GO:0030527">
    <property type="term" value="F:structural constituent of chromatin"/>
    <property type="evidence" value="ECO:0007669"/>
    <property type="project" value="InterPro"/>
</dbReference>
<evidence type="ECO:0000256" key="5">
    <source>
        <dbReference type="ARBA" id="ARBA00022705"/>
    </source>
</evidence>
<evidence type="ECO:0000256" key="4">
    <source>
        <dbReference type="ARBA" id="ARBA00016145"/>
    </source>
</evidence>
<dbReference type="InterPro" id="IPR041607">
    <property type="entry name" value="HU-HIG"/>
</dbReference>
<evidence type="ECO:0000256" key="10">
    <source>
        <dbReference type="ARBA" id="ARBA00046140"/>
    </source>
</evidence>
<reference evidence="12" key="2">
    <citation type="submission" date="2021-09" db="EMBL/GenBank/DDBJ databases">
        <authorList>
            <person name="Gilroy R."/>
        </authorList>
    </citation>
    <scope>NUCLEOTIDE SEQUENCE</scope>
    <source>
        <strain evidence="12">CHK165-8395</strain>
    </source>
</reference>
<comment type="caution">
    <text evidence="12">The sequence shown here is derived from an EMBL/GenBank/DDBJ whole genome shotgun (WGS) entry which is preliminary data.</text>
</comment>
<organism evidence="12 13">
    <name type="scientific">Phocaeicola coprocola</name>
    <dbReference type="NCBI Taxonomy" id="310298"/>
    <lineage>
        <taxon>Bacteria</taxon>
        <taxon>Pseudomonadati</taxon>
        <taxon>Bacteroidota</taxon>
        <taxon>Bacteroidia</taxon>
        <taxon>Bacteroidales</taxon>
        <taxon>Bacteroidaceae</taxon>
        <taxon>Phocaeicola</taxon>
    </lineage>
</organism>
<keyword evidence="6" id="KW-0426">Late protein</keyword>
<comment type="subunit">
    <text evidence="3">Homodimer.</text>
</comment>
<dbReference type="AlphaFoldDB" id="A0A921K444"/>
<dbReference type="GO" id="GO:0003677">
    <property type="term" value="F:DNA binding"/>
    <property type="evidence" value="ECO:0007669"/>
    <property type="project" value="UniProtKB-KW"/>
</dbReference>
<dbReference type="Pfam" id="PF18291">
    <property type="entry name" value="HU-HIG"/>
    <property type="match status" value="1"/>
</dbReference>